<sequence>MLRTPKDWGLHPFFERLLREQRSPGQKVGIPLLVPINLLAMPESIQDLDAAIRALRLTEELCAKLCFVGNERCKFSNFLRVALLQHVFTELIPLPLGPIAQKPPLNLTDPVWAPNGPSGLHPQLTRGGQLELMQVLLRLAEHFVSASCGLKESKGFDGVKIVVLGAIAALADRVLRIRTVLPGIPKPQSDGPIEAEQEPHPSIVSELLNGVGGKNWKALAVDPTSFMRQSETIEATTPEISVARTSVASYFTEVKKSLDVPSGKDRTLFDWDQHGWMMWVSKVVRCVKKLWGWVVLGGDAGDSLGWDDFRADQWDWLAILWPSAICATHLLQAGGDWAQLAAGADPYLVHTWPEYQCYRDIIFYWKYFLCTDLRVFPKCKATSVVMFWMLTGVIAVLPLRCLVASDVGSGSMTWACKSTKHCCDCDLASFIRHPFP</sequence>
<organism evidence="1 2">
    <name type="scientific">Symbiodinium natans</name>
    <dbReference type="NCBI Taxonomy" id="878477"/>
    <lineage>
        <taxon>Eukaryota</taxon>
        <taxon>Sar</taxon>
        <taxon>Alveolata</taxon>
        <taxon>Dinophyceae</taxon>
        <taxon>Suessiales</taxon>
        <taxon>Symbiodiniaceae</taxon>
        <taxon>Symbiodinium</taxon>
    </lineage>
</organism>
<dbReference type="EMBL" id="CAJNDS010002471">
    <property type="protein sequence ID" value="CAE7489800.1"/>
    <property type="molecule type" value="Genomic_DNA"/>
</dbReference>
<proteinExistence type="predicted"/>
<comment type="caution">
    <text evidence="1">The sequence shown here is derived from an EMBL/GenBank/DDBJ whole genome shotgun (WGS) entry which is preliminary data.</text>
</comment>
<name>A0A812SQ45_9DINO</name>
<gene>
    <name evidence="1" type="ORF">SNAT2548_LOCUS27465</name>
</gene>
<dbReference type="AlphaFoldDB" id="A0A812SQ45"/>
<keyword evidence="2" id="KW-1185">Reference proteome</keyword>
<accession>A0A812SQ45</accession>
<protein>
    <submittedName>
        <fullName evidence="1">Uncharacterized protein</fullName>
    </submittedName>
</protein>
<evidence type="ECO:0000313" key="2">
    <source>
        <dbReference type="Proteomes" id="UP000604046"/>
    </source>
</evidence>
<dbReference type="OrthoDB" id="433506at2759"/>
<reference evidence="1" key="1">
    <citation type="submission" date="2021-02" db="EMBL/GenBank/DDBJ databases">
        <authorList>
            <person name="Dougan E. K."/>
            <person name="Rhodes N."/>
            <person name="Thang M."/>
            <person name="Chan C."/>
        </authorList>
    </citation>
    <scope>NUCLEOTIDE SEQUENCE</scope>
</reference>
<dbReference type="Proteomes" id="UP000604046">
    <property type="component" value="Unassembled WGS sequence"/>
</dbReference>
<evidence type="ECO:0000313" key="1">
    <source>
        <dbReference type="EMBL" id="CAE7489800.1"/>
    </source>
</evidence>